<organism evidence="2">
    <name type="scientific">Tanacetum cinerariifolium</name>
    <name type="common">Dalmatian daisy</name>
    <name type="synonym">Chrysanthemum cinerariifolium</name>
    <dbReference type="NCBI Taxonomy" id="118510"/>
    <lineage>
        <taxon>Eukaryota</taxon>
        <taxon>Viridiplantae</taxon>
        <taxon>Streptophyta</taxon>
        <taxon>Embryophyta</taxon>
        <taxon>Tracheophyta</taxon>
        <taxon>Spermatophyta</taxon>
        <taxon>Magnoliopsida</taxon>
        <taxon>eudicotyledons</taxon>
        <taxon>Gunneridae</taxon>
        <taxon>Pentapetalae</taxon>
        <taxon>asterids</taxon>
        <taxon>campanulids</taxon>
        <taxon>Asterales</taxon>
        <taxon>Asteraceae</taxon>
        <taxon>Asteroideae</taxon>
        <taxon>Anthemideae</taxon>
        <taxon>Anthemidinae</taxon>
        <taxon>Tanacetum</taxon>
    </lineage>
</organism>
<dbReference type="AlphaFoldDB" id="A0A6L2J2E3"/>
<comment type="caution">
    <text evidence="2">The sequence shown here is derived from an EMBL/GenBank/DDBJ whole genome shotgun (WGS) entry which is preliminary data.</text>
</comment>
<feature type="compositionally biased region" description="Polar residues" evidence="1">
    <location>
        <begin position="24"/>
        <end position="36"/>
    </location>
</feature>
<name>A0A6L2J2E3_TANCI</name>
<gene>
    <name evidence="2" type="ORF">Tci_002113</name>
</gene>
<reference evidence="2" key="1">
    <citation type="journal article" date="2019" name="Sci. Rep.">
        <title>Draft genome of Tanacetum cinerariifolium, the natural source of mosquito coil.</title>
        <authorList>
            <person name="Yamashiro T."/>
            <person name="Shiraishi A."/>
            <person name="Satake H."/>
            <person name="Nakayama K."/>
        </authorList>
    </citation>
    <scope>NUCLEOTIDE SEQUENCE</scope>
</reference>
<evidence type="ECO:0000313" key="2">
    <source>
        <dbReference type="EMBL" id="GEU30135.1"/>
    </source>
</evidence>
<feature type="compositionally biased region" description="Basic residues" evidence="1">
    <location>
        <begin position="37"/>
        <end position="46"/>
    </location>
</feature>
<sequence>MVIQNQSRLGEGSAMPTDLHHTPTILQPSISQPQKTQKPRKSKRKNTQVPQPSGFINNVADKAIHKELRDSLVRAATTASSLEVEQDCVLALEKIKTTQSNEIASLKRWVKKLEKKNRSRTHMLKRLYKVDLTARKESSDEESLGEDKSKQWRRIDAIDQDEDITLVNVQDDAEMFDVDDLGVHKDLKTSKPKVKWIVIQEQKEPEVKNANTNVNAAEEVNTDGENILRRMISELRKL</sequence>
<dbReference type="EMBL" id="BKCJ010000130">
    <property type="protein sequence ID" value="GEU30135.1"/>
    <property type="molecule type" value="Genomic_DNA"/>
</dbReference>
<accession>A0A6L2J2E3</accession>
<proteinExistence type="predicted"/>
<feature type="region of interest" description="Disordered" evidence="1">
    <location>
        <begin position="1"/>
        <end position="55"/>
    </location>
</feature>
<evidence type="ECO:0000256" key="1">
    <source>
        <dbReference type="SAM" id="MobiDB-lite"/>
    </source>
</evidence>
<protein>
    <submittedName>
        <fullName evidence="2">Uncharacterized protein</fullName>
    </submittedName>
</protein>